<evidence type="ECO:0000256" key="12">
    <source>
        <dbReference type="ARBA" id="ARBA00047353"/>
    </source>
</evidence>
<evidence type="ECO:0000256" key="8">
    <source>
        <dbReference type="ARBA" id="ARBA00022824"/>
    </source>
</evidence>
<evidence type="ECO:0000256" key="9">
    <source>
        <dbReference type="ARBA" id="ARBA00022842"/>
    </source>
</evidence>
<keyword evidence="10 13" id="KW-1133">Transmembrane helix</keyword>
<dbReference type="SUPFAM" id="SSF64005">
    <property type="entry name" value="Undecaprenyl diphosphate synthase"/>
    <property type="match status" value="1"/>
</dbReference>
<dbReference type="OrthoDB" id="19639at2759"/>
<comment type="cofactor">
    <cofactor evidence="1">
        <name>Mg(2+)</name>
        <dbReference type="ChEBI" id="CHEBI:18420"/>
    </cofactor>
</comment>
<keyword evidence="9" id="KW-0460">Magnesium</keyword>
<evidence type="ECO:0000256" key="11">
    <source>
        <dbReference type="ARBA" id="ARBA00023136"/>
    </source>
</evidence>
<proteinExistence type="evidence at transcript level"/>
<evidence type="ECO:0000256" key="1">
    <source>
        <dbReference type="ARBA" id="ARBA00001946"/>
    </source>
</evidence>
<evidence type="ECO:0000256" key="10">
    <source>
        <dbReference type="ARBA" id="ARBA00022989"/>
    </source>
</evidence>
<dbReference type="UniPathway" id="UPA00378"/>
<organism evidence="14">
    <name type="scientific">Dendroctonus ponderosae</name>
    <name type="common">Mountain pine beetle</name>
    <dbReference type="NCBI Taxonomy" id="77166"/>
    <lineage>
        <taxon>Eukaryota</taxon>
        <taxon>Metazoa</taxon>
        <taxon>Ecdysozoa</taxon>
        <taxon>Arthropoda</taxon>
        <taxon>Hexapoda</taxon>
        <taxon>Insecta</taxon>
        <taxon>Pterygota</taxon>
        <taxon>Neoptera</taxon>
        <taxon>Endopterygota</taxon>
        <taxon>Coleoptera</taxon>
        <taxon>Polyphaga</taxon>
        <taxon>Cucujiformia</taxon>
        <taxon>Curculionidae</taxon>
        <taxon>Scolytinae</taxon>
        <taxon>Dendroctonus</taxon>
    </lineage>
</organism>
<sequence length="263" mass="30345">MSAMTGAPLYRALNVLVHLLFTIYQWLVAWRKQGGVFVGAGHEFDDVEAIRCLEKEIAVQNKIPKHLTVLLGQEEPSYPDLANIVLWSISHRIRFLSFYDYQGVLWKHQHKLAAAISEKIPHKDSVIWHNRRSLPCQENGNGLQKRLKPLAENGKVHVTIHLRIISPQNGRQSIVRLAQDLCQDAQAGEWTIESLDQKLRAEFEFPDPDLGLSCGNFLSLLHYPPWQIRVTEFLSIKTHHRIKYRQFLEQLSIFASCEQRLGR</sequence>
<dbReference type="GO" id="GO:1904423">
    <property type="term" value="C:dehydrodolichyl diphosphate synthase complex"/>
    <property type="evidence" value="ECO:0007669"/>
    <property type="project" value="InterPro"/>
</dbReference>
<dbReference type="Gene3D" id="3.40.1180.10">
    <property type="entry name" value="Decaprenyl diphosphate synthase-like"/>
    <property type="match status" value="1"/>
</dbReference>
<keyword evidence="7 13" id="KW-0812">Transmembrane</keyword>
<dbReference type="AlphaFoldDB" id="J3JW60"/>
<dbReference type="GO" id="GO:0005789">
    <property type="term" value="C:endoplasmic reticulum membrane"/>
    <property type="evidence" value="ECO:0007669"/>
    <property type="project" value="UniProtKB-SubCell"/>
</dbReference>
<keyword evidence="6" id="KW-0808">Transferase</keyword>
<name>J3JW60_DENPD</name>
<comment type="catalytic activity">
    <reaction evidence="12">
        <text>n isopentenyl diphosphate + (2E,6E)-farnesyl diphosphate = a di-trans,poly-cis-polyprenyl diphosphate + n diphosphate</text>
        <dbReference type="Rhea" id="RHEA:53008"/>
        <dbReference type="Rhea" id="RHEA-COMP:19494"/>
        <dbReference type="ChEBI" id="CHEBI:33019"/>
        <dbReference type="ChEBI" id="CHEBI:128769"/>
        <dbReference type="ChEBI" id="CHEBI:136960"/>
        <dbReference type="ChEBI" id="CHEBI:175763"/>
        <dbReference type="EC" id="2.5.1.87"/>
    </reaction>
</comment>
<dbReference type="InterPro" id="IPR036424">
    <property type="entry name" value="UPP_synth-like_sf"/>
</dbReference>
<keyword evidence="8" id="KW-0256">Endoplasmic reticulum</keyword>
<dbReference type="PANTHER" id="PTHR21528">
    <property type="entry name" value="DEHYDRODOLICHYL DIPHOSPHATE SYNTHASE COMPLEX SUBUNIT NUS1"/>
    <property type="match status" value="1"/>
</dbReference>
<dbReference type="HOGENOM" id="CLU_051870_2_0_1"/>
<evidence type="ECO:0000256" key="2">
    <source>
        <dbReference type="ARBA" id="ARBA00004586"/>
    </source>
</evidence>
<feature type="transmembrane region" description="Helical" evidence="13">
    <location>
        <begin position="12"/>
        <end position="30"/>
    </location>
</feature>
<accession>J3JW60</accession>
<dbReference type="EMBL" id="BT127478">
    <property type="protein sequence ID" value="AEE62440.1"/>
    <property type="molecule type" value="mRNA"/>
</dbReference>
<dbReference type="EC" id="2.5.1.87" evidence="5"/>
<keyword evidence="11 13" id="KW-0472">Membrane</keyword>
<evidence type="ECO:0000256" key="6">
    <source>
        <dbReference type="ARBA" id="ARBA00022679"/>
    </source>
</evidence>
<dbReference type="InterPro" id="IPR038887">
    <property type="entry name" value="Nus1/NgBR"/>
</dbReference>
<protein>
    <recommendedName>
        <fullName evidence="5">ditrans,polycis-polyprenyl diphosphate synthase [(2E,6E)-farnesyldiphosphate specific]</fullName>
        <ecNumber evidence="5">2.5.1.87</ecNumber>
    </recommendedName>
</protein>
<comment type="similarity">
    <text evidence="4">Belongs to the UPP synthase family.</text>
</comment>
<dbReference type="PANTHER" id="PTHR21528:SF0">
    <property type="entry name" value="DEHYDRODOLICHYL DIPHOSPHATE SYNTHASE COMPLEX SUBUNIT NUS1"/>
    <property type="match status" value="1"/>
</dbReference>
<comment type="pathway">
    <text evidence="3">Protein modification; protein glycosylation.</text>
</comment>
<evidence type="ECO:0000256" key="5">
    <source>
        <dbReference type="ARBA" id="ARBA00012596"/>
    </source>
</evidence>
<evidence type="ECO:0000256" key="7">
    <source>
        <dbReference type="ARBA" id="ARBA00022692"/>
    </source>
</evidence>
<comment type="subcellular location">
    <subcellularLocation>
        <location evidence="2">Endoplasmic reticulum membrane</location>
    </subcellularLocation>
</comment>
<reference evidence="14" key="1">
    <citation type="journal article" date="2012" name="Insect Biochem. Mol. Biol.">
        <title>Transcriptome and full-length cDNA resources for the mountain pine beetle, Dendroctonus ponderosae Hopkins, a major insect pest of pine forests.</title>
        <authorList>
            <person name="Keeling C.I."/>
            <person name="Henderson H."/>
            <person name="Li M."/>
            <person name="Yuen M."/>
            <person name="Clark E.L."/>
            <person name="Fraser J.D."/>
            <person name="Huber D.P."/>
            <person name="Liao N.Y."/>
            <person name="Roderick Docking T."/>
            <person name="Birol I."/>
            <person name="Chan S.K."/>
            <person name="Taylor G.A."/>
            <person name="Palmquist D."/>
            <person name="Jones S.J."/>
            <person name="Bohlmann J."/>
        </authorList>
    </citation>
    <scope>NUCLEOTIDE SEQUENCE</scope>
    <source>
        <tissue evidence="14">Pupae</tissue>
    </source>
</reference>
<evidence type="ECO:0000313" key="14">
    <source>
        <dbReference type="EMBL" id="AEE62440.1"/>
    </source>
</evidence>
<evidence type="ECO:0000256" key="3">
    <source>
        <dbReference type="ARBA" id="ARBA00004922"/>
    </source>
</evidence>
<evidence type="ECO:0000256" key="13">
    <source>
        <dbReference type="SAM" id="Phobius"/>
    </source>
</evidence>
<dbReference type="GO" id="GO:0045547">
    <property type="term" value="F:ditrans,polycis-polyprenyl diphosphate synthase [(2E,6E)-farnesyl diphosphate specific] activity"/>
    <property type="evidence" value="ECO:0007669"/>
    <property type="project" value="UniProtKB-EC"/>
</dbReference>
<evidence type="ECO:0000256" key="4">
    <source>
        <dbReference type="ARBA" id="ARBA00005432"/>
    </source>
</evidence>